<evidence type="ECO:0000256" key="6">
    <source>
        <dbReference type="ARBA" id="ARBA00016939"/>
    </source>
</evidence>
<evidence type="ECO:0000256" key="16">
    <source>
        <dbReference type="SAM" id="MobiDB-lite"/>
    </source>
</evidence>
<keyword evidence="12" id="KW-0560">Oxidoreductase</keyword>
<keyword evidence="10" id="KW-0746">Sphingolipid metabolism</keyword>
<keyword evidence="11 17" id="KW-1133">Transmembrane helix</keyword>
<dbReference type="SUPFAM" id="SSF55856">
    <property type="entry name" value="Cytochrome b5-like heme/steroid binding domain"/>
    <property type="match status" value="1"/>
</dbReference>
<keyword evidence="13" id="KW-0408">Iron</keyword>
<evidence type="ECO:0000256" key="17">
    <source>
        <dbReference type="SAM" id="Phobius"/>
    </source>
</evidence>
<name>A0A2A9P5B2_OPHUN</name>
<evidence type="ECO:0000256" key="1">
    <source>
        <dbReference type="ARBA" id="ARBA00004141"/>
    </source>
</evidence>
<evidence type="ECO:0000256" key="8">
    <source>
        <dbReference type="ARBA" id="ARBA00022692"/>
    </source>
</evidence>
<dbReference type="PANTHER" id="PTHR19353:SF30">
    <property type="entry name" value="DELTA 8-(E)-SPHINGOLIPID DESATURASE"/>
    <property type="match status" value="1"/>
</dbReference>
<comment type="pathway">
    <text evidence="3">Sphingolipid metabolism.</text>
</comment>
<dbReference type="SMART" id="SM01117">
    <property type="entry name" value="Cyt-b5"/>
    <property type="match status" value="1"/>
</dbReference>
<dbReference type="Gene3D" id="3.10.120.10">
    <property type="entry name" value="Cytochrome b5-like heme/steroid binding domain"/>
    <property type="match status" value="1"/>
</dbReference>
<dbReference type="EMBL" id="LAZP02000541">
    <property type="protein sequence ID" value="PFH56619.1"/>
    <property type="molecule type" value="Genomic_DNA"/>
</dbReference>
<evidence type="ECO:0000313" key="19">
    <source>
        <dbReference type="EMBL" id="PFH56619.1"/>
    </source>
</evidence>
<evidence type="ECO:0000256" key="3">
    <source>
        <dbReference type="ARBA" id="ARBA00004991"/>
    </source>
</evidence>
<comment type="caution">
    <text evidence="19">The sequence shown here is derived from an EMBL/GenBank/DDBJ whole genome shotgun (WGS) entry which is preliminary data.</text>
</comment>
<gene>
    <name evidence="19" type="ORF">XA68_16247</name>
</gene>
<dbReference type="InterPro" id="IPR001199">
    <property type="entry name" value="Cyt_B5-like_heme/steroid-bd"/>
</dbReference>
<keyword evidence="7" id="KW-0349">Heme</keyword>
<feature type="domain" description="Cytochrome b5 heme-binding" evidence="18">
    <location>
        <begin position="37"/>
        <end position="112"/>
    </location>
</feature>
<accession>A0A2A9P5B2</accession>
<keyword evidence="9" id="KW-0479">Metal-binding</keyword>
<dbReference type="UniPathway" id="UPA00222"/>
<evidence type="ECO:0000256" key="13">
    <source>
        <dbReference type="ARBA" id="ARBA00023004"/>
    </source>
</evidence>
<dbReference type="PANTHER" id="PTHR19353">
    <property type="entry name" value="FATTY ACID DESATURASE 2"/>
    <property type="match status" value="1"/>
</dbReference>
<reference evidence="19 20" key="2">
    <citation type="journal article" date="2017" name="Sci. Rep.">
        <title>Ant-infecting Ophiocordyceps genomes reveal a high diversity of potential behavioral manipulation genes and a possible major role for enterotoxins.</title>
        <authorList>
            <person name="de Bekker C."/>
            <person name="Ohm R.A."/>
            <person name="Evans H.C."/>
            <person name="Brachmann A."/>
            <person name="Hughes D.P."/>
        </authorList>
    </citation>
    <scope>NUCLEOTIDE SEQUENCE [LARGE SCALE GENOMIC DNA]</scope>
    <source>
        <strain evidence="19 20">SC16a</strain>
    </source>
</reference>
<evidence type="ECO:0000256" key="9">
    <source>
        <dbReference type="ARBA" id="ARBA00022723"/>
    </source>
</evidence>
<dbReference type="Proteomes" id="UP000037136">
    <property type="component" value="Unassembled WGS sequence"/>
</dbReference>
<sequence>MEESSTSWGADAYPRPELPSFFLFSFVGQCSPVMDRDQVLSQAAVDALIADGQAIVIFRDYVLRLDSWLARHPGGSLAILHMIGRDATDEITAYHAATTLRTMSAFRIGRKPPGLWINRTPPIRGRSLPSLDTTSSLSDSSSLDGDTSSSSSTAFTSPSISSHGDDKVDNVLDLVRKRRNLTVPTCSSPARFVDSAVQSGVDKDLRDYPSLDPAVQQDIVGKYRLLHQKIVDEGLYKCPYQQYAKELARYLTLLSTSLVALHHAWYVTSALLLGLFWHQIMFTAHDAGHRAITQIFAVDTLIGMFIGDFCCGLSIGWWKSSHNVHHLVTNQPEHDPDIQNVPLFAICPSFFKSISSTYYENFVMAWDAAADFLVPYQKYTYYPVMAIARFNLYILSWLHVLSSKSPSLAGTKVWWIRPVEVAFMCCYWFLFGYCLLWRSLPTWTTRVVYVLVSHIVTMPLHVQINLSHWGMSTSDLGESESFAQRQLRTTMDIDCPPWLDFIHGGLQFQAVHHLFPRLPRHNLRRAQALVKEFCQSTAIPYSIFTFADGNRKVLGRLQEVSDQLAVLASCQKSMAESGTCGLH</sequence>
<keyword evidence="15 17" id="KW-0472">Membrane</keyword>
<reference evidence="19 20" key="1">
    <citation type="journal article" date="2015" name="BMC Genomics">
        <title>Gene expression during zombie ant biting behavior reflects the complexity underlying fungal parasitic behavioral manipulation.</title>
        <authorList>
            <person name="de Bekker C."/>
            <person name="Ohm R.A."/>
            <person name="Loreto R.G."/>
            <person name="Sebastian A."/>
            <person name="Albert I."/>
            <person name="Merrow M."/>
            <person name="Brachmann A."/>
            <person name="Hughes D.P."/>
        </authorList>
    </citation>
    <scope>NUCLEOTIDE SEQUENCE [LARGE SCALE GENOMIC DNA]</scope>
    <source>
        <strain evidence="19 20">SC16a</strain>
    </source>
</reference>
<feature type="compositionally biased region" description="Low complexity" evidence="16">
    <location>
        <begin position="127"/>
        <end position="162"/>
    </location>
</feature>
<evidence type="ECO:0000256" key="5">
    <source>
        <dbReference type="ARBA" id="ARBA00012019"/>
    </source>
</evidence>
<feature type="transmembrane region" description="Helical" evidence="17">
    <location>
        <begin position="381"/>
        <end position="400"/>
    </location>
</feature>
<dbReference type="GO" id="GO:0046872">
    <property type="term" value="F:metal ion binding"/>
    <property type="evidence" value="ECO:0007669"/>
    <property type="project" value="UniProtKB-KW"/>
</dbReference>
<evidence type="ECO:0000256" key="4">
    <source>
        <dbReference type="ARBA" id="ARBA00009295"/>
    </source>
</evidence>
<organism evidence="19 20">
    <name type="scientific">Ophiocordyceps unilateralis</name>
    <name type="common">Zombie-ant fungus</name>
    <name type="synonym">Torrubia unilateralis</name>
    <dbReference type="NCBI Taxonomy" id="268505"/>
    <lineage>
        <taxon>Eukaryota</taxon>
        <taxon>Fungi</taxon>
        <taxon>Dikarya</taxon>
        <taxon>Ascomycota</taxon>
        <taxon>Pezizomycotina</taxon>
        <taxon>Sordariomycetes</taxon>
        <taxon>Hypocreomycetidae</taxon>
        <taxon>Hypocreales</taxon>
        <taxon>Ophiocordycipitaceae</taxon>
        <taxon>Ophiocordyceps</taxon>
    </lineage>
</organism>
<feature type="transmembrane region" description="Helical" evidence="17">
    <location>
        <begin position="421"/>
        <end position="440"/>
    </location>
</feature>
<dbReference type="InterPro" id="IPR005804">
    <property type="entry name" value="FA_desaturase_dom"/>
</dbReference>
<comment type="similarity">
    <text evidence="4">Belongs to the fatty acid desaturase type 1 family.</text>
</comment>
<dbReference type="PROSITE" id="PS50255">
    <property type="entry name" value="CYTOCHROME_B5_2"/>
    <property type="match status" value="1"/>
</dbReference>
<dbReference type="Pfam" id="PF00487">
    <property type="entry name" value="FA_desaturase"/>
    <property type="match status" value="1"/>
</dbReference>
<evidence type="ECO:0000256" key="15">
    <source>
        <dbReference type="ARBA" id="ARBA00023136"/>
    </source>
</evidence>
<evidence type="ECO:0000259" key="18">
    <source>
        <dbReference type="PROSITE" id="PS50255"/>
    </source>
</evidence>
<dbReference type="GO" id="GO:0016717">
    <property type="term" value="F:oxidoreductase activity, acting on paired donors, with oxidation of a pair of donors resulting in the reduction of molecular oxygen to two molecules of water"/>
    <property type="evidence" value="ECO:0007669"/>
    <property type="project" value="TreeGrafter"/>
</dbReference>
<dbReference type="GO" id="GO:0016020">
    <property type="term" value="C:membrane"/>
    <property type="evidence" value="ECO:0007669"/>
    <property type="project" value="UniProtKB-SubCell"/>
</dbReference>
<evidence type="ECO:0000256" key="2">
    <source>
        <dbReference type="ARBA" id="ARBA00004760"/>
    </source>
</evidence>
<evidence type="ECO:0000313" key="20">
    <source>
        <dbReference type="Proteomes" id="UP000037136"/>
    </source>
</evidence>
<dbReference type="CDD" id="cd03506">
    <property type="entry name" value="Delta6-FADS-like"/>
    <property type="match status" value="1"/>
</dbReference>
<proteinExistence type="inferred from homology"/>
<dbReference type="PIRSF" id="PIRSF015921">
    <property type="entry name" value="FA_sphinglp_des"/>
    <property type="match status" value="1"/>
</dbReference>
<feature type="transmembrane region" description="Helical" evidence="17">
    <location>
        <begin position="296"/>
        <end position="318"/>
    </location>
</feature>
<feature type="region of interest" description="Disordered" evidence="16">
    <location>
        <begin position="117"/>
        <end position="164"/>
    </location>
</feature>
<dbReference type="EC" id="1.14.19.18" evidence="5"/>
<evidence type="ECO:0000256" key="14">
    <source>
        <dbReference type="ARBA" id="ARBA00023098"/>
    </source>
</evidence>
<keyword evidence="14" id="KW-0443">Lipid metabolism</keyword>
<feature type="transmembrane region" description="Helical" evidence="17">
    <location>
        <begin position="264"/>
        <end position="284"/>
    </location>
</feature>
<dbReference type="STRING" id="268505.A0A2A9P5B2"/>
<keyword evidence="8 17" id="KW-0812">Transmembrane</keyword>
<dbReference type="OrthoDB" id="260091at2759"/>
<dbReference type="GO" id="GO:0006665">
    <property type="term" value="P:sphingolipid metabolic process"/>
    <property type="evidence" value="ECO:0007669"/>
    <property type="project" value="UniProtKB-UniPathway"/>
</dbReference>
<evidence type="ECO:0000256" key="12">
    <source>
        <dbReference type="ARBA" id="ARBA00023002"/>
    </source>
</evidence>
<protein>
    <recommendedName>
        <fullName evidence="6">Delta 8-(E)-sphingolipid desaturase</fullName>
        <ecNumber evidence="5">1.14.19.18</ecNumber>
    </recommendedName>
</protein>
<keyword evidence="20" id="KW-1185">Reference proteome</keyword>
<dbReference type="AlphaFoldDB" id="A0A2A9P5B2"/>
<dbReference type="InterPro" id="IPR012171">
    <property type="entry name" value="Fatty_acid_desaturase"/>
</dbReference>
<evidence type="ECO:0000256" key="11">
    <source>
        <dbReference type="ARBA" id="ARBA00022989"/>
    </source>
</evidence>
<evidence type="ECO:0000256" key="10">
    <source>
        <dbReference type="ARBA" id="ARBA00022919"/>
    </source>
</evidence>
<comment type="subcellular location">
    <subcellularLocation>
        <location evidence="1">Membrane</location>
        <topology evidence="1">Multi-pass membrane protein</topology>
    </subcellularLocation>
</comment>
<evidence type="ECO:0000256" key="7">
    <source>
        <dbReference type="ARBA" id="ARBA00022617"/>
    </source>
</evidence>
<comment type="pathway">
    <text evidence="2">Lipid metabolism; sphingolipid metabolism.</text>
</comment>
<dbReference type="Pfam" id="PF00173">
    <property type="entry name" value="Cyt-b5"/>
    <property type="match status" value="1"/>
</dbReference>
<dbReference type="InterPro" id="IPR036400">
    <property type="entry name" value="Cyt_B5-like_heme/steroid_sf"/>
</dbReference>